<dbReference type="GO" id="GO:0005737">
    <property type="term" value="C:cytoplasm"/>
    <property type="evidence" value="ECO:0007669"/>
    <property type="project" value="UniProtKB-SubCell"/>
</dbReference>
<comment type="subcellular location">
    <subcellularLocation>
        <location evidence="1">Cytoplasm</location>
    </subcellularLocation>
</comment>
<evidence type="ECO:0000313" key="5">
    <source>
        <dbReference type="Ensembl" id="ENSMGAP00000031198.1"/>
    </source>
</evidence>
<dbReference type="InterPro" id="IPR043936">
    <property type="entry name" value="HOOK_N"/>
</dbReference>
<accession>A0A803YHF1</accession>
<dbReference type="GeneTree" id="ENSGT00940000155559"/>
<dbReference type="InterPro" id="IPR036872">
    <property type="entry name" value="CH_dom_sf"/>
</dbReference>
<dbReference type="GO" id="GO:0051959">
    <property type="term" value="F:dynein light intermediate chain binding"/>
    <property type="evidence" value="ECO:0007669"/>
    <property type="project" value="TreeGrafter"/>
</dbReference>
<evidence type="ECO:0000259" key="4">
    <source>
        <dbReference type="Pfam" id="PF19047"/>
    </source>
</evidence>
<protein>
    <recommendedName>
        <fullName evidence="4">HOOK N-terminal domain-containing protein</fullName>
    </recommendedName>
</protein>
<feature type="domain" description="HOOK N-terminal" evidence="4">
    <location>
        <begin position="18"/>
        <end position="110"/>
    </location>
</feature>
<reference evidence="5 6" key="1">
    <citation type="journal article" date="2010" name="PLoS Biol.">
        <title>Multi-platform next-generation sequencing of the domestic turkey (Meleagris gallopavo): genome assembly and analysis.</title>
        <authorList>
            <person name="Dalloul R.A."/>
            <person name="Long J.A."/>
            <person name="Zimin A.V."/>
            <person name="Aslam L."/>
            <person name="Beal K."/>
            <person name="Blomberg L.A."/>
            <person name="Bouffard P."/>
            <person name="Burt D.W."/>
            <person name="Crasta O."/>
            <person name="Crooijmans R.P."/>
            <person name="Cooper K."/>
            <person name="Coulombe R.A."/>
            <person name="De S."/>
            <person name="Delany M.E."/>
            <person name="Dodgson J.B."/>
            <person name="Dong J.J."/>
            <person name="Evans C."/>
            <person name="Frederickson K.M."/>
            <person name="Flicek P."/>
            <person name="Florea L."/>
            <person name="Folkerts O."/>
            <person name="Groenen M.A."/>
            <person name="Harkins T.T."/>
            <person name="Herrero J."/>
            <person name="Hoffmann S."/>
            <person name="Megens H.J."/>
            <person name="Jiang A."/>
            <person name="de Jong P."/>
            <person name="Kaiser P."/>
            <person name="Kim H."/>
            <person name="Kim K.W."/>
            <person name="Kim S."/>
            <person name="Langenberger D."/>
            <person name="Lee M.K."/>
            <person name="Lee T."/>
            <person name="Mane S."/>
            <person name="Marcais G."/>
            <person name="Marz M."/>
            <person name="McElroy A.P."/>
            <person name="Modise T."/>
            <person name="Nefedov M."/>
            <person name="Notredame C."/>
            <person name="Paton I.R."/>
            <person name="Payne W.S."/>
            <person name="Pertea G."/>
            <person name="Prickett D."/>
            <person name="Puiu D."/>
            <person name="Qioa D."/>
            <person name="Raineri E."/>
            <person name="Ruffier M."/>
            <person name="Salzberg S.L."/>
            <person name="Schatz M.C."/>
            <person name="Scheuring C."/>
            <person name="Schmidt C.J."/>
            <person name="Schroeder S."/>
            <person name="Searle S.M."/>
            <person name="Smith E.J."/>
            <person name="Smith J."/>
            <person name="Sonstegard T.S."/>
            <person name="Stadler P.F."/>
            <person name="Tafer H."/>
            <person name="Tu Z.J."/>
            <person name="Van Tassell C.P."/>
            <person name="Vilella A.J."/>
            <person name="Williams K.P."/>
            <person name="Yorke J.A."/>
            <person name="Zhang L."/>
            <person name="Zhang H.B."/>
            <person name="Zhang X."/>
            <person name="Zhang Y."/>
            <person name="Reed K.M."/>
        </authorList>
    </citation>
    <scope>NUCLEOTIDE SEQUENCE [LARGE SCALE GENOMIC DNA]</scope>
</reference>
<keyword evidence="6" id="KW-1185">Reference proteome</keyword>
<evidence type="ECO:0000256" key="1">
    <source>
        <dbReference type="ARBA" id="ARBA00004496"/>
    </source>
</evidence>
<dbReference type="PANTHER" id="PTHR18947">
    <property type="entry name" value="HOOK PROTEINS"/>
    <property type="match status" value="1"/>
</dbReference>
<dbReference type="GO" id="GO:0005813">
    <property type="term" value="C:centrosome"/>
    <property type="evidence" value="ECO:0007669"/>
    <property type="project" value="TreeGrafter"/>
</dbReference>
<evidence type="ECO:0000256" key="2">
    <source>
        <dbReference type="ARBA" id="ARBA00022490"/>
    </source>
</evidence>
<dbReference type="GO" id="GO:0030705">
    <property type="term" value="P:cytoskeleton-dependent intracellular transport"/>
    <property type="evidence" value="ECO:0007669"/>
    <property type="project" value="InterPro"/>
</dbReference>
<dbReference type="GO" id="GO:0031122">
    <property type="term" value="P:cytoplasmic microtubule organization"/>
    <property type="evidence" value="ECO:0007669"/>
    <property type="project" value="TreeGrafter"/>
</dbReference>
<reference evidence="5" key="3">
    <citation type="submission" date="2025-09" db="UniProtKB">
        <authorList>
            <consortium name="Ensembl"/>
        </authorList>
    </citation>
    <scope>IDENTIFICATION</scope>
</reference>
<dbReference type="AlphaFoldDB" id="A0A803YHF1"/>
<dbReference type="Ensembl" id="ENSMGAT00000021728.1">
    <property type="protein sequence ID" value="ENSMGAP00000031198.1"/>
    <property type="gene ID" value="ENSMGAG00000018593.1"/>
</dbReference>
<organism evidence="5 6">
    <name type="scientific">Meleagris gallopavo</name>
    <name type="common">Wild turkey</name>
    <dbReference type="NCBI Taxonomy" id="9103"/>
    <lineage>
        <taxon>Eukaryota</taxon>
        <taxon>Metazoa</taxon>
        <taxon>Chordata</taxon>
        <taxon>Craniata</taxon>
        <taxon>Vertebrata</taxon>
        <taxon>Euteleostomi</taxon>
        <taxon>Archelosauria</taxon>
        <taxon>Archosauria</taxon>
        <taxon>Dinosauria</taxon>
        <taxon>Saurischia</taxon>
        <taxon>Theropoda</taxon>
        <taxon>Coelurosauria</taxon>
        <taxon>Aves</taxon>
        <taxon>Neognathae</taxon>
        <taxon>Galloanserae</taxon>
        <taxon>Galliformes</taxon>
        <taxon>Phasianidae</taxon>
        <taxon>Meleagridinae</taxon>
        <taxon>Meleagris</taxon>
    </lineage>
</organism>
<dbReference type="SUPFAM" id="SSF116907">
    <property type="entry name" value="Hook domain"/>
    <property type="match status" value="1"/>
</dbReference>
<keyword evidence="2" id="KW-0963">Cytoplasm</keyword>
<dbReference type="Proteomes" id="UP000001645">
    <property type="component" value="Chromosome 2"/>
</dbReference>
<dbReference type="Pfam" id="PF19047">
    <property type="entry name" value="HOOK_N"/>
    <property type="match status" value="1"/>
</dbReference>
<evidence type="ECO:0000313" key="6">
    <source>
        <dbReference type="Proteomes" id="UP000001645"/>
    </source>
</evidence>
<dbReference type="GO" id="GO:0008017">
    <property type="term" value="F:microtubule binding"/>
    <property type="evidence" value="ECO:0007669"/>
    <property type="project" value="TreeGrafter"/>
</dbReference>
<keyword evidence="3" id="KW-0175">Coiled coil</keyword>
<proteinExistence type="predicted"/>
<evidence type="ECO:0000256" key="3">
    <source>
        <dbReference type="ARBA" id="ARBA00023054"/>
    </source>
</evidence>
<dbReference type="PANTHER" id="PTHR18947:SF30">
    <property type="entry name" value="GIRDIN"/>
    <property type="match status" value="1"/>
</dbReference>
<reference evidence="5" key="2">
    <citation type="submission" date="2025-08" db="UniProtKB">
        <authorList>
            <consortium name="Ensembl"/>
        </authorList>
    </citation>
    <scope>IDENTIFICATION</scope>
</reference>
<dbReference type="InParanoid" id="A0A803YHF1"/>
<name>A0A803YHF1_MELGA</name>
<sequence>MENEVFTPLLKKFTRSPLVTWVRTFGPLAEENGTSLEEYMTLVDGVFLNEVMLQINPKSTNRNVNKRVNNDESLRIQNLCILVKKIKYFYQECLQQLIMMALPNVLIIGRNPLSGKFIFNKDENCYQYNLLFHWKYFPFINSCC</sequence>
<dbReference type="Gene3D" id="1.10.418.10">
    <property type="entry name" value="Calponin-like domain"/>
    <property type="match status" value="1"/>
</dbReference>